<protein>
    <submittedName>
        <fullName evidence="7 9">Uncharacterized protein</fullName>
    </submittedName>
</protein>
<evidence type="ECO:0000256" key="1">
    <source>
        <dbReference type="ARBA" id="ARBA00004123"/>
    </source>
</evidence>
<feature type="region of interest" description="Disordered" evidence="6">
    <location>
        <begin position="1"/>
        <end position="27"/>
    </location>
</feature>
<evidence type="ECO:0000256" key="3">
    <source>
        <dbReference type="ARBA" id="ARBA00023015"/>
    </source>
</evidence>
<dbReference type="GO" id="GO:0005654">
    <property type="term" value="C:nucleoplasm"/>
    <property type="evidence" value="ECO:0007669"/>
    <property type="project" value="UniProtKB-ARBA"/>
</dbReference>
<dbReference type="Proteomes" id="UP000274504">
    <property type="component" value="Unassembled WGS sequence"/>
</dbReference>
<feature type="compositionally biased region" description="Low complexity" evidence="6">
    <location>
        <begin position="218"/>
        <end position="234"/>
    </location>
</feature>
<feature type="region of interest" description="Disordered" evidence="6">
    <location>
        <begin position="214"/>
        <end position="234"/>
    </location>
</feature>
<organism evidence="9">
    <name type="scientific">Hymenolepis diminuta</name>
    <name type="common">Rat tapeworm</name>
    <dbReference type="NCBI Taxonomy" id="6216"/>
    <lineage>
        <taxon>Eukaryota</taxon>
        <taxon>Metazoa</taxon>
        <taxon>Spiralia</taxon>
        <taxon>Lophotrochozoa</taxon>
        <taxon>Platyhelminthes</taxon>
        <taxon>Cestoda</taxon>
        <taxon>Eucestoda</taxon>
        <taxon>Cyclophyllidea</taxon>
        <taxon>Hymenolepididae</taxon>
        <taxon>Hymenolepis</taxon>
    </lineage>
</organism>
<evidence type="ECO:0000256" key="4">
    <source>
        <dbReference type="ARBA" id="ARBA00023163"/>
    </source>
</evidence>
<reference evidence="7 8" key="2">
    <citation type="submission" date="2018-11" db="EMBL/GenBank/DDBJ databases">
        <authorList>
            <consortium name="Pathogen Informatics"/>
        </authorList>
    </citation>
    <scope>NUCLEOTIDE SEQUENCE [LARGE SCALE GENOMIC DNA]</scope>
</reference>
<evidence type="ECO:0000256" key="5">
    <source>
        <dbReference type="ARBA" id="ARBA00023242"/>
    </source>
</evidence>
<evidence type="ECO:0000313" key="7">
    <source>
        <dbReference type="EMBL" id="VDL61727.1"/>
    </source>
</evidence>
<evidence type="ECO:0000313" key="9">
    <source>
        <dbReference type="WBParaSite" id="HDID_0000941101-mRNA-1"/>
    </source>
</evidence>
<dbReference type="Gene3D" id="1.20.5.1500">
    <property type="match status" value="1"/>
</dbReference>
<gene>
    <name evidence="7" type="ORF">HDID_LOCUS9409</name>
</gene>
<accession>A0A0R3SV38</accession>
<keyword evidence="5" id="KW-0539">Nucleus</keyword>
<feature type="compositionally biased region" description="Acidic residues" evidence="6">
    <location>
        <begin position="277"/>
        <end position="294"/>
    </location>
</feature>
<dbReference type="GO" id="GO:0010468">
    <property type="term" value="P:regulation of gene expression"/>
    <property type="evidence" value="ECO:0007669"/>
    <property type="project" value="UniProtKB-ARBA"/>
</dbReference>
<reference evidence="9" key="1">
    <citation type="submission" date="2017-02" db="UniProtKB">
        <authorList>
            <consortium name="WormBaseParasite"/>
        </authorList>
    </citation>
    <scope>IDENTIFICATION</scope>
</reference>
<dbReference type="STRING" id="6216.A0A0R3SV38"/>
<feature type="compositionally biased region" description="Polar residues" evidence="6">
    <location>
        <begin position="182"/>
        <end position="196"/>
    </location>
</feature>
<proteinExistence type="predicted"/>
<keyword evidence="3" id="KW-0805">Transcription regulation</keyword>
<evidence type="ECO:0000256" key="2">
    <source>
        <dbReference type="ARBA" id="ARBA00022491"/>
    </source>
</evidence>
<dbReference type="AlphaFoldDB" id="A0A0R3SV38"/>
<feature type="region of interest" description="Disordered" evidence="6">
    <location>
        <begin position="251"/>
        <end position="322"/>
    </location>
</feature>
<dbReference type="InterPro" id="IPR013907">
    <property type="entry name" value="Sds3"/>
</dbReference>
<keyword evidence="2" id="KW-0678">Repressor</keyword>
<dbReference type="Pfam" id="PF08598">
    <property type="entry name" value="Sds3"/>
    <property type="match status" value="1"/>
</dbReference>
<sequence length="369" mass="42424">MSTTVLKPIKEEERQPSPHSVEPGNNINRCTVATETENSGSFSVGSIPFEMLEYTRHNLKMEVEQLEYEFRQLKEALYKARCTQVDRKLEELRRSEASELDTINDLVDSLYNDRKQVAKHRRDLQLESANKEYDNAIQTAMNDSEESIRSTRERLRDRLNETVCNLQVEFMMARRSKRRSHAPSSTGKCTQFSPKYSSRDEPLRQQNAGLGCQHHYRSSASKVQPSPSSSLISRVSPEVRTLFIPEIFEEEEERAKSNHRPRTATATASKKPKIEAECENGEEMEVKEDEEEDDSRMMSGENPSDSDYLPGPDLEPRRKPVTLPANTPCFIYNLAPEEIDEDLKQINEALKVSIHSFFSIFSTLIQKLR</sequence>
<comment type="subcellular location">
    <subcellularLocation>
        <location evidence="1">Nucleus</location>
    </subcellularLocation>
</comment>
<keyword evidence="4" id="KW-0804">Transcription</keyword>
<evidence type="ECO:0000256" key="6">
    <source>
        <dbReference type="SAM" id="MobiDB-lite"/>
    </source>
</evidence>
<dbReference type="SMART" id="SM01401">
    <property type="entry name" value="Sds3"/>
    <property type="match status" value="1"/>
</dbReference>
<evidence type="ECO:0000313" key="8">
    <source>
        <dbReference type="Proteomes" id="UP000274504"/>
    </source>
</evidence>
<feature type="region of interest" description="Disordered" evidence="6">
    <location>
        <begin position="174"/>
        <end position="202"/>
    </location>
</feature>
<dbReference type="EMBL" id="UYSG01011284">
    <property type="protein sequence ID" value="VDL61727.1"/>
    <property type="molecule type" value="Genomic_DNA"/>
</dbReference>
<dbReference type="WBParaSite" id="HDID_0000941101-mRNA-1">
    <property type="protein sequence ID" value="HDID_0000941101-mRNA-1"/>
    <property type="gene ID" value="HDID_0000941101"/>
</dbReference>
<name>A0A0R3SV38_HYMDI</name>
<dbReference type="OrthoDB" id="20886at2759"/>